<reference evidence="1" key="1">
    <citation type="journal article" date="2020" name="Stud. Mycol.">
        <title>101 Dothideomycetes genomes: a test case for predicting lifestyles and emergence of pathogens.</title>
        <authorList>
            <person name="Haridas S."/>
            <person name="Albert R."/>
            <person name="Binder M."/>
            <person name="Bloem J."/>
            <person name="Labutti K."/>
            <person name="Salamov A."/>
            <person name="Andreopoulos B."/>
            <person name="Baker S."/>
            <person name="Barry K."/>
            <person name="Bills G."/>
            <person name="Bluhm B."/>
            <person name="Cannon C."/>
            <person name="Castanera R."/>
            <person name="Culley D."/>
            <person name="Daum C."/>
            <person name="Ezra D."/>
            <person name="Gonzalez J."/>
            <person name="Henrissat B."/>
            <person name="Kuo A."/>
            <person name="Liang C."/>
            <person name="Lipzen A."/>
            <person name="Lutzoni F."/>
            <person name="Magnuson J."/>
            <person name="Mondo S."/>
            <person name="Nolan M."/>
            <person name="Ohm R."/>
            <person name="Pangilinan J."/>
            <person name="Park H.-J."/>
            <person name="Ramirez L."/>
            <person name="Alfaro M."/>
            <person name="Sun H."/>
            <person name="Tritt A."/>
            <person name="Yoshinaga Y."/>
            <person name="Zwiers L.-H."/>
            <person name="Turgeon B."/>
            <person name="Goodwin S."/>
            <person name="Spatafora J."/>
            <person name="Crous P."/>
            <person name="Grigoriev I."/>
        </authorList>
    </citation>
    <scope>NUCLEOTIDE SEQUENCE</scope>
    <source>
        <strain evidence="1">ATCC 200398</strain>
    </source>
</reference>
<comment type="caution">
    <text evidence="1">The sequence shown here is derived from an EMBL/GenBank/DDBJ whole genome shotgun (WGS) entry which is preliminary data.</text>
</comment>
<proteinExistence type="predicted"/>
<dbReference type="EMBL" id="MU003495">
    <property type="protein sequence ID" value="KAF2475985.1"/>
    <property type="molecule type" value="Genomic_DNA"/>
</dbReference>
<evidence type="ECO:0000313" key="2">
    <source>
        <dbReference type="Proteomes" id="UP000799755"/>
    </source>
</evidence>
<keyword evidence="2" id="KW-1185">Reference proteome</keyword>
<protein>
    <submittedName>
        <fullName evidence="1">Uncharacterized protein</fullName>
    </submittedName>
</protein>
<organism evidence="1 2">
    <name type="scientific">Lindgomyces ingoldianus</name>
    <dbReference type="NCBI Taxonomy" id="673940"/>
    <lineage>
        <taxon>Eukaryota</taxon>
        <taxon>Fungi</taxon>
        <taxon>Dikarya</taxon>
        <taxon>Ascomycota</taxon>
        <taxon>Pezizomycotina</taxon>
        <taxon>Dothideomycetes</taxon>
        <taxon>Pleosporomycetidae</taxon>
        <taxon>Pleosporales</taxon>
        <taxon>Lindgomycetaceae</taxon>
        <taxon>Lindgomyces</taxon>
    </lineage>
</organism>
<name>A0ACB6RCC5_9PLEO</name>
<sequence length="257" mass="28679">MVFMIVVVVRVVIVIVAVVVVVVVMVILIIVLMTLLLSGIVVVEMRSSSLRSQPPEVLSVLGQKKNKGLELLGVLKNTGDRVYVGWHRNLLSWEPVIYSVRLSIIIVEEASRNSQRRARRNEDFWFLGASSISRHLVLIFVLFQKVAGEDSHDSGTCKKVKGMTALILENSRKGLWSDLVYYEKMKLVCRFPRKGDGMDESEHAVLMSVVELTRLNSISLPQISSTHQTWRREPAALGAGLGIASGVGVYAWRIVKN</sequence>
<gene>
    <name evidence="1" type="ORF">BDR25DRAFT_350264</name>
</gene>
<evidence type="ECO:0000313" key="1">
    <source>
        <dbReference type="EMBL" id="KAF2475985.1"/>
    </source>
</evidence>
<dbReference type="Proteomes" id="UP000799755">
    <property type="component" value="Unassembled WGS sequence"/>
</dbReference>
<accession>A0ACB6RCC5</accession>